<proteinExistence type="predicted"/>
<dbReference type="GO" id="GO:0016887">
    <property type="term" value="F:ATP hydrolysis activity"/>
    <property type="evidence" value="ECO:0007669"/>
    <property type="project" value="InterPro"/>
</dbReference>
<dbReference type="AlphaFoldDB" id="A0A8J4EG98"/>
<feature type="domain" description="AAA+ ATPase" evidence="1">
    <location>
        <begin position="72"/>
        <end position="254"/>
    </location>
</feature>
<evidence type="ECO:0000313" key="2">
    <source>
        <dbReference type="EMBL" id="GIJ74530.1"/>
    </source>
</evidence>
<evidence type="ECO:0000259" key="1">
    <source>
        <dbReference type="SMART" id="SM00382"/>
    </source>
</evidence>
<dbReference type="InterPro" id="IPR027417">
    <property type="entry name" value="P-loop_NTPase"/>
</dbReference>
<sequence>MSQQSATAWWVYRGDGRPHDGIDRLPAAPPWRRFVGRDGADGATERHIGTHSEAATTPDRDTIDLVNAAIYLRRPLLVSGQPGTGKSTLAYSIAHELGLGPVLHWPITSRSTLTDGLYHYDAIGRLQQVNTKGAEPGIGRFLKLGPLGTALLARERPRVLLIDEIDKSDVDLPNDLLNVFEEGTFTIPELERVDDETNVEVFTADPAGRATVEDGRVRCNAFPIVVMTSNNERDFPPAFVRRCLRLHLEPPDRDRLAAIVAAHLGRIDDTVLARIDAFLRLQLDGRERAIDQLLNQVFLAASGVTNGGDLNAAFLAKLVTPLDGDAE</sequence>
<dbReference type="Proteomes" id="UP000635606">
    <property type="component" value="Unassembled WGS sequence"/>
</dbReference>
<organism evidence="2 3">
    <name type="scientific">Virgisporangium ochraceum</name>
    <dbReference type="NCBI Taxonomy" id="65505"/>
    <lineage>
        <taxon>Bacteria</taxon>
        <taxon>Bacillati</taxon>
        <taxon>Actinomycetota</taxon>
        <taxon>Actinomycetes</taxon>
        <taxon>Micromonosporales</taxon>
        <taxon>Micromonosporaceae</taxon>
        <taxon>Virgisporangium</taxon>
    </lineage>
</organism>
<dbReference type="InterPro" id="IPR003593">
    <property type="entry name" value="AAA+_ATPase"/>
</dbReference>
<comment type="caution">
    <text evidence="2">The sequence shown here is derived from an EMBL/GenBank/DDBJ whole genome shotgun (WGS) entry which is preliminary data.</text>
</comment>
<dbReference type="RefSeq" id="WP_203934331.1">
    <property type="nucleotide sequence ID" value="NZ_BOPH01000138.1"/>
</dbReference>
<evidence type="ECO:0000313" key="3">
    <source>
        <dbReference type="Proteomes" id="UP000635606"/>
    </source>
</evidence>
<name>A0A8J4EG98_9ACTN</name>
<dbReference type="Pfam" id="PF07728">
    <property type="entry name" value="AAA_5"/>
    <property type="match status" value="1"/>
</dbReference>
<dbReference type="SUPFAM" id="SSF52540">
    <property type="entry name" value="P-loop containing nucleoside triphosphate hydrolases"/>
    <property type="match status" value="1"/>
</dbReference>
<dbReference type="EMBL" id="BOPH01000138">
    <property type="protein sequence ID" value="GIJ74530.1"/>
    <property type="molecule type" value="Genomic_DNA"/>
</dbReference>
<dbReference type="GO" id="GO:0005524">
    <property type="term" value="F:ATP binding"/>
    <property type="evidence" value="ECO:0007669"/>
    <property type="project" value="InterPro"/>
</dbReference>
<dbReference type="InterPro" id="IPR011704">
    <property type="entry name" value="ATPase_dyneun-rel_AAA"/>
</dbReference>
<protein>
    <submittedName>
        <fullName evidence="2">ATPase AAA</fullName>
    </submittedName>
</protein>
<keyword evidence="3" id="KW-1185">Reference proteome</keyword>
<accession>A0A8J4EG98</accession>
<reference evidence="2" key="1">
    <citation type="submission" date="2021-01" db="EMBL/GenBank/DDBJ databases">
        <title>Whole genome shotgun sequence of Virgisporangium ochraceum NBRC 16418.</title>
        <authorList>
            <person name="Komaki H."/>
            <person name="Tamura T."/>
        </authorList>
    </citation>
    <scope>NUCLEOTIDE SEQUENCE</scope>
    <source>
        <strain evidence="2">NBRC 16418</strain>
    </source>
</reference>
<dbReference type="SMART" id="SM00382">
    <property type="entry name" value="AAA"/>
    <property type="match status" value="1"/>
</dbReference>
<dbReference type="Gene3D" id="3.40.50.300">
    <property type="entry name" value="P-loop containing nucleotide triphosphate hydrolases"/>
    <property type="match status" value="1"/>
</dbReference>
<gene>
    <name evidence="2" type="ORF">Voc01_094470</name>
</gene>